<comment type="caution">
    <text evidence="2">The sequence shown here is derived from an EMBL/GenBank/DDBJ whole genome shotgun (WGS) entry which is preliminary data.</text>
</comment>
<evidence type="ECO:0000256" key="1">
    <source>
        <dbReference type="SAM" id="Phobius"/>
    </source>
</evidence>
<dbReference type="InterPro" id="IPR018723">
    <property type="entry name" value="DUF2254_membrane"/>
</dbReference>
<dbReference type="EMBL" id="MGDE01000158">
    <property type="protein sequence ID" value="OGL44941.1"/>
    <property type="molecule type" value="Genomic_DNA"/>
</dbReference>
<dbReference type="AlphaFoldDB" id="A0A1F7RU26"/>
<reference evidence="2 3" key="1">
    <citation type="journal article" date="2016" name="Nat. Commun.">
        <title>Thousands of microbial genomes shed light on interconnected biogeochemical processes in an aquifer system.</title>
        <authorList>
            <person name="Anantharaman K."/>
            <person name="Brown C.T."/>
            <person name="Hug L.A."/>
            <person name="Sharon I."/>
            <person name="Castelle C.J."/>
            <person name="Probst A.J."/>
            <person name="Thomas B.C."/>
            <person name="Singh A."/>
            <person name="Wilkins M.J."/>
            <person name="Karaoz U."/>
            <person name="Brodie E.L."/>
            <person name="Williams K.H."/>
            <person name="Hubbard S.S."/>
            <person name="Banfield J.F."/>
        </authorList>
    </citation>
    <scope>NUCLEOTIDE SEQUENCE [LARGE SCALE GENOMIC DNA]</scope>
</reference>
<evidence type="ECO:0000313" key="2">
    <source>
        <dbReference type="EMBL" id="OGL44941.1"/>
    </source>
</evidence>
<organism evidence="2 3">
    <name type="scientific">Candidatus Schekmanbacteria bacterium RBG_16_38_10</name>
    <dbReference type="NCBI Taxonomy" id="1817879"/>
    <lineage>
        <taxon>Bacteria</taxon>
        <taxon>Candidatus Schekmaniibacteriota</taxon>
    </lineage>
</organism>
<dbReference type="Pfam" id="PF10011">
    <property type="entry name" value="DUF2254"/>
    <property type="match status" value="1"/>
</dbReference>
<accession>A0A1F7RU26</accession>
<dbReference type="Proteomes" id="UP000178797">
    <property type="component" value="Unassembled WGS sequence"/>
</dbReference>
<evidence type="ECO:0000313" key="3">
    <source>
        <dbReference type="Proteomes" id="UP000178797"/>
    </source>
</evidence>
<name>A0A1F7RU26_9BACT</name>
<evidence type="ECO:0008006" key="4">
    <source>
        <dbReference type="Google" id="ProtNLM"/>
    </source>
</evidence>
<proteinExistence type="predicted"/>
<keyword evidence="1" id="KW-1133">Transmembrane helix</keyword>
<keyword evidence="1" id="KW-0472">Membrane</keyword>
<feature type="transmembrane region" description="Helical" evidence="1">
    <location>
        <begin position="65"/>
        <end position="91"/>
    </location>
</feature>
<feature type="transmembrane region" description="Helical" evidence="1">
    <location>
        <begin position="111"/>
        <end position="129"/>
    </location>
</feature>
<protein>
    <recommendedName>
        <fullName evidence="4">DUF2254 domain-containing protein</fullName>
    </recommendedName>
</protein>
<feature type="transmembrane region" description="Helical" evidence="1">
    <location>
        <begin position="34"/>
        <end position="53"/>
    </location>
</feature>
<gene>
    <name evidence="2" type="ORF">A2W05_06415</name>
</gene>
<keyword evidence="1" id="KW-0812">Transmembrane</keyword>
<sequence length="741" mass="84800">MPLDIRAKCANLKLKFLQWRTASFVRIGTIGSHISFYSITILGILMASLLYLPSAQQAITQFNNVDTILIAIGGMLGTMIALVFTLSIIPIQRAVETFSPSVTWMYRNDRVTQFIYFVLALFCLLSFLLAIENIIKVNKALLLPIGIVIVGTSFDLLRWHYRRMSQMLDPGEAIKRLTAEVENHIGRTQQRLSRLAQIQWDMMTEEQKRERSKTQIESAYYLSLKDYNNQINRWTGELAEISYKAVGKNEIYTSEVAIAALVRIACHYLDTRKDNMIVYSSPDEYFLSSESDVNGVLTPIYEHIKNINRSAVILKAETSCIHIVRALGRIASHTASLKSPAFREYSVPITNLPLGYLKECILSAQRNGLDDVVLQGSREVLNVTKSAPNNVQITDVYLPAIEAWNSMILIFLVTGKGIFANEITKDLMVFLFNLLKQKHYQFNHTLGDVLGKIEALIPYAIAHEKMFGSPFVGLPLSVPFDLSNSLSIPYLVAQDKILIKKKEKDKEWLNPYHDFIEINETIYRHLRNLAENVDFGSSFLLWHIMQTIKQIAKVYLHHLDNPVTEDIGYQAGIAKQVPWYLSFFWVTFSKASTFNYHRAREACDILAWTGLSFHKYRILYHTGLSSNITESCISNISSIVESYCRLTKNIDPYQIADFLIYLWYIRLLAEKENDKSLLKKVDDKIIKPKALSDEKWTEVLSALEVGKEHLQDELSKSRDYHFIDDAITLLQKLLRQSEEGD</sequence>